<dbReference type="EMBL" id="LQQC01000005">
    <property type="protein sequence ID" value="KXZ59188.1"/>
    <property type="molecule type" value="Genomic_DNA"/>
</dbReference>
<evidence type="ECO:0000313" key="5">
    <source>
        <dbReference type="EMBL" id="KXZ59188.1"/>
    </source>
</evidence>
<dbReference type="Pfam" id="PF02661">
    <property type="entry name" value="Fic"/>
    <property type="match status" value="1"/>
</dbReference>
<evidence type="ECO:0000259" key="4">
    <source>
        <dbReference type="PROSITE" id="PS51459"/>
    </source>
</evidence>
<accession>A0A150HBK1</accession>
<proteinExistence type="predicted"/>
<dbReference type="PROSITE" id="PS51459">
    <property type="entry name" value="FIDO"/>
    <property type="match status" value="1"/>
</dbReference>
<feature type="active site" evidence="1">
    <location>
        <position position="225"/>
    </location>
</feature>
<keyword evidence="6" id="KW-1185">Reference proteome</keyword>
<dbReference type="InterPro" id="IPR003812">
    <property type="entry name" value="Fido"/>
</dbReference>
<keyword evidence="2" id="KW-0547">Nucleotide-binding</keyword>
<name>A0A150HBK1_9MICO</name>
<evidence type="ECO:0000256" key="3">
    <source>
        <dbReference type="SAM" id="MobiDB-lite"/>
    </source>
</evidence>
<dbReference type="PANTHER" id="PTHR13504:SF38">
    <property type="entry name" value="FIDO DOMAIN-CONTAINING PROTEIN"/>
    <property type="match status" value="1"/>
</dbReference>
<evidence type="ECO:0000256" key="1">
    <source>
        <dbReference type="PIRSR" id="PIRSR640198-1"/>
    </source>
</evidence>
<protein>
    <submittedName>
        <fullName evidence="5">Fic/DOC family protein</fullName>
    </submittedName>
</protein>
<comment type="caution">
    <text evidence="5">The sequence shown here is derived from an EMBL/GenBank/DDBJ whole genome shotgun (WGS) entry which is preliminary data.</text>
</comment>
<dbReference type="PATRIC" id="fig|479117.4.peg.434"/>
<reference evidence="5 6" key="1">
    <citation type="submission" date="2016-01" db="EMBL/GenBank/DDBJ databases">
        <title>Use of Whole Genome Sequencing to ascertain that Brevibacterium massiliense (Roux, Raoult 2009) is a later heterotypic synonym of Brevibacterium ravenspurgense (Mages 2008).</title>
        <authorList>
            <person name="Bernier A.-M."/>
            <person name="Burdz T."/>
            <person name="Huynh C."/>
            <person name="Pachecho A.L."/>
            <person name="Wiebe D."/>
            <person name="Bonner C."/>
            <person name="Bernard K."/>
        </authorList>
    </citation>
    <scope>NUCLEOTIDE SEQUENCE [LARGE SCALE GENOMIC DNA]</scope>
    <source>
        <strain evidence="5 6">CCUG56047</strain>
    </source>
</reference>
<dbReference type="InterPro" id="IPR040198">
    <property type="entry name" value="Fido_containing"/>
</dbReference>
<dbReference type="GO" id="GO:0005524">
    <property type="term" value="F:ATP binding"/>
    <property type="evidence" value="ECO:0007669"/>
    <property type="project" value="UniProtKB-KW"/>
</dbReference>
<dbReference type="InterPro" id="IPR036597">
    <property type="entry name" value="Fido-like_dom_sf"/>
</dbReference>
<dbReference type="Proteomes" id="UP000243589">
    <property type="component" value="Unassembled WGS sequence"/>
</dbReference>
<feature type="binding site" evidence="2">
    <location>
        <begin position="229"/>
        <end position="236"/>
    </location>
    <ligand>
        <name>ATP</name>
        <dbReference type="ChEBI" id="CHEBI:30616"/>
    </ligand>
</feature>
<evidence type="ECO:0000256" key="2">
    <source>
        <dbReference type="PIRSR" id="PIRSR640198-2"/>
    </source>
</evidence>
<feature type="region of interest" description="Disordered" evidence="3">
    <location>
        <begin position="427"/>
        <end position="450"/>
    </location>
</feature>
<dbReference type="Gene3D" id="1.10.3290.10">
    <property type="entry name" value="Fido-like domain"/>
    <property type="match status" value="1"/>
</dbReference>
<keyword evidence="2" id="KW-0067">ATP-binding</keyword>
<sequence>MLMSWTAREWTSPDSARRPRERWQGTYWAYQPFSLTEPEWRIDPAVAAEAGRVERRIRNLKFHKAAGKLEAVSRYLLRSEAVSSSYIEGLRSNARNIVFEELKRLEHTANGTAAAGHASTAAEVADNIAALTSAVERLGTAERITWADIEQLQKELLPSLSAPGIRDRQNWVGGSEIHPGQAEFIPPTEQALAPAVEDLVEFMNGAATGCLIQAGLVHAQFETLHPFADGNGRIGRALIHTVFVRGGLTEGSVLPISQVLLTRSDEYVAELMAFRGIPRGAEFVTSAEPVRELSVSDGINAWLRHFISAADEAVDLASALKDELDEFDRDSHALITTYAERTGTRIPRSDASVWKILDILPKLPALTVDVAARLTGTSSTSAQNALEHLVEAGVLDRRNIGKGKRGFVSNDLFDLLNSTQRKWASTRFDTRISKPNRPAPGSPGNKKRQP</sequence>
<evidence type="ECO:0000313" key="6">
    <source>
        <dbReference type="Proteomes" id="UP000243589"/>
    </source>
</evidence>
<dbReference type="SUPFAM" id="SSF140931">
    <property type="entry name" value="Fic-like"/>
    <property type="match status" value="1"/>
</dbReference>
<gene>
    <name evidence="5" type="ORF">Bravens_00435</name>
</gene>
<feature type="domain" description="Fido" evidence="4">
    <location>
        <begin position="144"/>
        <end position="286"/>
    </location>
</feature>
<dbReference type="PANTHER" id="PTHR13504">
    <property type="entry name" value="FIDO DOMAIN-CONTAINING PROTEIN DDB_G0283145"/>
    <property type="match status" value="1"/>
</dbReference>
<dbReference type="AlphaFoldDB" id="A0A150HBK1"/>
<organism evidence="5 6">
    <name type="scientific">Brevibacterium ravenspurgense</name>
    <dbReference type="NCBI Taxonomy" id="479117"/>
    <lineage>
        <taxon>Bacteria</taxon>
        <taxon>Bacillati</taxon>
        <taxon>Actinomycetota</taxon>
        <taxon>Actinomycetes</taxon>
        <taxon>Micrococcales</taxon>
        <taxon>Brevibacteriaceae</taxon>
        <taxon>Brevibacterium</taxon>
    </lineage>
</organism>